<proteinExistence type="predicted"/>
<dbReference type="EMBL" id="FOFB01000045">
    <property type="protein sequence ID" value="SER45197.1"/>
    <property type="molecule type" value="Genomic_DNA"/>
</dbReference>
<dbReference type="PROSITE" id="PS51257">
    <property type="entry name" value="PROKAR_LIPOPROTEIN"/>
    <property type="match status" value="1"/>
</dbReference>
<reference evidence="2" key="1">
    <citation type="submission" date="2016-10" db="EMBL/GenBank/DDBJ databases">
        <authorList>
            <person name="Varghese N."/>
            <person name="Submissions S."/>
        </authorList>
    </citation>
    <scope>NUCLEOTIDE SEQUENCE [LARGE SCALE GENOMIC DNA]</scope>
    <source>
        <strain evidence="2">DSM 24740</strain>
    </source>
</reference>
<name>A0A1H9PAM9_9BACT</name>
<gene>
    <name evidence="1" type="ORF">SAMN05444359_1454</name>
</gene>
<protein>
    <recommendedName>
        <fullName evidence="3">Lipoprotein</fullName>
    </recommendedName>
</protein>
<evidence type="ECO:0008006" key="3">
    <source>
        <dbReference type="Google" id="ProtNLM"/>
    </source>
</evidence>
<keyword evidence="2" id="KW-1185">Reference proteome</keyword>
<evidence type="ECO:0000313" key="2">
    <source>
        <dbReference type="Proteomes" id="UP000199021"/>
    </source>
</evidence>
<dbReference type="AlphaFoldDB" id="A0A1H9PAM9"/>
<dbReference type="RefSeq" id="WP_090173515.1">
    <property type="nucleotide sequence ID" value="NZ_FOFB01000045.1"/>
</dbReference>
<dbReference type="Proteomes" id="UP000199021">
    <property type="component" value="Unassembled WGS sequence"/>
</dbReference>
<dbReference type="OrthoDB" id="1491938at2"/>
<sequence>MKNLFSLLALSLLFVSCKKDSGTTVVNNAPLQSTASFVASTDQDTAKYVPIYIHDIPSPENLNTFKTGAGEFGPVLVPDLSRSESQILIKSYWVFEFYVDDQASLEQRKAGSGQWLQFNADGTFRGGHWNQQTHAGVWHINFGETYPRLWLDSNVDKQDAVWELQRVSGDQTEMGWRRVNDSGVGPYRRSIMCKMMNMTDMPTKQQFAGQFNGL</sequence>
<organism evidence="1 2">
    <name type="scientific">Neolewinella agarilytica</name>
    <dbReference type="NCBI Taxonomy" id="478744"/>
    <lineage>
        <taxon>Bacteria</taxon>
        <taxon>Pseudomonadati</taxon>
        <taxon>Bacteroidota</taxon>
        <taxon>Saprospiria</taxon>
        <taxon>Saprospirales</taxon>
        <taxon>Lewinellaceae</taxon>
        <taxon>Neolewinella</taxon>
    </lineage>
</organism>
<accession>A0A1H9PAM9</accession>
<dbReference type="InParanoid" id="A0A1H9PAM9"/>
<evidence type="ECO:0000313" key="1">
    <source>
        <dbReference type="EMBL" id="SER45197.1"/>
    </source>
</evidence>